<evidence type="ECO:0000256" key="1">
    <source>
        <dbReference type="ARBA" id="ARBA00004651"/>
    </source>
</evidence>
<gene>
    <name evidence="8" type="ORF">DTK66_02635</name>
</gene>
<dbReference type="InterPro" id="IPR001279">
    <property type="entry name" value="Metallo-B-lactamas"/>
</dbReference>
<dbReference type="NCBIfam" id="TIGR00360">
    <property type="entry name" value="ComEC_N-term"/>
    <property type="match status" value="1"/>
</dbReference>
<dbReference type="InterPro" id="IPR004797">
    <property type="entry name" value="Competence_ComEC/Rec2"/>
</dbReference>
<dbReference type="InterPro" id="IPR036866">
    <property type="entry name" value="RibonucZ/Hydroxyglut_hydro"/>
</dbReference>
<dbReference type="CDD" id="cd07731">
    <property type="entry name" value="ComA-like_MBL-fold"/>
    <property type="match status" value="1"/>
</dbReference>
<feature type="transmembrane region" description="Helical" evidence="6">
    <location>
        <begin position="412"/>
        <end position="430"/>
    </location>
</feature>
<comment type="caution">
    <text evidence="8">The sequence shown here is derived from an EMBL/GenBank/DDBJ whole genome shotgun (WGS) entry which is preliminary data.</text>
</comment>
<sequence>MVVLTCLISLCLCLYTQKRWLRTTVTGQANITQTILIFPDELKIVGNTAFGKAGDINTGQRELIIYPLTSEMSASLNDLSVPVLWTIEGQIQPLLPRTNDNQFDSQRFNHHQQICNQVRIKKVNQIIIQRGGITTACHTIRKKLLLYFASLPDPLSTYCQQLIIGSNNGNATELMASVKKLGLLHLFCISGMHIVLLTVMVRYILVYLWWYREYIDIFLITLLPFYLIIGGGSTSLLRATIMAEIGLLHNCLHLDALDGWAISLMFGILVDPLTLLTLGGQLSYLLSFMLQVLPLTLSNWKQSILLNLISLPSILSYVYEVHFLSFIASYLIIPIFSVIIFPSVLIGGVLFRLFPTVTYVINAGLKYFQLFLNYLSSFPGIIHFGKPPIILAIILFIETLIAIYQQTNLRQWAVLISTYLLTLVMIHFPLNGEVTFIDIGQGDSILIRKPFNKQVLMIDTGGKLVFSKRNWNQNRQPQDDAQRITINYLRSKGISCIDAIFLSHHDADHIGYLTTILNNVQVKAIVVPAGMEKQPAFLKKIHSAEVQSPQIIPVTDNNNLGQLSLQILHPFISGQGKNEDSLVLAGMFGGKRFVFTGDLDQQNEKKVIQKYPQLRADILKVGHHGSKTASDPAFLHTLAPQYAIISAGRFNRYHHPDEVTINTLRQMNINYLSTQQFGMIKYVYYGNHGKIKTTLKGDETRWTLPSYLIN</sequence>
<evidence type="ECO:0000259" key="7">
    <source>
        <dbReference type="SMART" id="SM00849"/>
    </source>
</evidence>
<feature type="transmembrane region" description="Helical" evidence="6">
    <location>
        <begin position="388"/>
        <end position="405"/>
    </location>
</feature>
<accession>A0ABR8P5M5</accession>
<feature type="transmembrane region" description="Helical" evidence="6">
    <location>
        <begin position="183"/>
        <end position="205"/>
    </location>
</feature>
<dbReference type="NCBIfam" id="TIGR00361">
    <property type="entry name" value="ComEC_Rec2"/>
    <property type="match status" value="1"/>
</dbReference>
<dbReference type="InterPro" id="IPR052159">
    <property type="entry name" value="Competence_DNA_uptake"/>
</dbReference>
<keyword evidence="9" id="KW-1185">Reference proteome</keyword>
<evidence type="ECO:0000256" key="2">
    <source>
        <dbReference type="ARBA" id="ARBA00022475"/>
    </source>
</evidence>
<evidence type="ECO:0000256" key="5">
    <source>
        <dbReference type="ARBA" id="ARBA00023136"/>
    </source>
</evidence>
<proteinExistence type="predicted"/>
<evidence type="ECO:0000256" key="6">
    <source>
        <dbReference type="SAM" id="Phobius"/>
    </source>
</evidence>
<dbReference type="InterPro" id="IPR004477">
    <property type="entry name" value="ComEC_N"/>
</dbReference>
<dbReference type="EMBL" id="QORN01000007">
    <property type="protein sequence ID" value="MBD5806017.1"/>
    <property type="molecule type" value="Genomic_DNA"/>
</dbReference>
<evidence type="ECO:0000256" key="4">
    <source>
        <dbReference type="ARBA" id="ARBA00022989"/>
    </source>
</evidence>
<name>A0ABR8P5M5_9LACO</name>
<feature type="domain" description="Metallo-beta-lactamase" evidence="7">
    <location>
        <begin position="441"/>
        <end position="649"/>
    </location>
</feature>
<dbReference type="PANTHER" id="PTHR30619">
    <property type="entry name" value="DNA INTERNALIZATION/COMPETENCE PROTEIN COMEC/REC2"/>
    <property type="match status" value="1"/>
</dbReference>
<dbReference type="PANTHER" id="PTHR30619:SF7">
    <property type="entry name" value="BETA-LACTAMASE DOMAIN PROTEIN"/>
    <property type="match status" value="1"/>
</dbReference>
<dbReference type="Gene3D" id="3.60.15.10">
    <property type="entry name" value="Ribonuclease Z/Hydroxyacylglutathione hydrolase-like"/>
    <property type="match status" value="1"/>
</dbReference>
<dbReference type="Proteomes" id="UP000704341">
    <property type="component" value="Unassembled WGS sequence"/>
</dbReference>
<keyword evidence="5 6" id="KW-0472">Membrane</keyword>
<keyword evidence="4 6" id="KW-1133">Transmembrane helix</keyword>
<feature type="transmembrane region" description="Helical" evidence="6">
    <location>
        <begin position="304"/>
        <end position="321"/>
    </location>
</feature>
<keyword evidence="2" id="KW-1003">Cell membrane</keyword>
<reference evidence="8 9" key="1">
    <citation type="submission" date="2018-07" db="EMBL/GenBank/DDBJ databases">
        <title>Phylogenomic Insights into understanding Host Adaptation of Lactobacillus reuteri by a novel species, Lactobacillus spp. M31.</title>
        <authorList>
            <person name="Sharma S."/>
            <person name="Patil P."/>
            <person name="Korpole S."/>
            <person name="Patil P.B."/>
        </authorList>
    </citation>
    <scope>NUCLEOTIDE SEQUENCE [LARGE SCALE GENOMIC DNA]</scope>
    <source>
        <strain evidence="8 9">M31</strain>
    </source>
</reference>
<evidence type="ECO:0000256" key="3">
    <source>
        <dbReference type="ARBA" id="ARBA00022692"/>
    </source>
</evidence>
<feature type="transmembrane region" description="Helical" evidence="6">
    <location>
        <begin position="217"/>
        <end position="241"/>
    </location>
</feature>
<comment type="subcellular location">
    <subcellularLocation>
        <location evidence="1">Cell membrane</location>
        <topology evidence="1">Multi-pass membrane protein</topology>
    </subcellularLocation>
</comment>
<protein>
    <submittedName>
        <fullName evidence="8">DNA internalization-related competence protein ComEC/Rec2</fullName>
    </submittedName>
</protein>
<feature type="transmembrane region" description="Helical" evidence="6">
    <location>
        <begin position="327"/>
        <end position="351"/>
    </location>
</feature>
<evidence type="ECO:0000313" key="9">
    <source>
        <dbReference type="Proteomes" id="UP000704341"/>
    </source>
</evidence>
<evidence type="ECO:0000313" key="8">
    <source>
        <dbReference type="EMBL" id="MBD5806017.1"/>
    </source>
</evidence>
<dbReference type="InterPro" id="IPR035681">
    <property type="entry name" value="ComA-like_MBL"/>
</dbReference>
<organism evidence="8 9">
    <name type="scientific">Limosilactobacillus walteri</name>
    <dbReference type="NCBI Taxonomy" id="2268022"/>
    <lineage>
        <taxon>Bacteria</taxon>
        <taxon>Bacillati</taxon>
        <taxon>Bacillota</taxon>
        <taxon>Bacilli</taxon>
        <taxon>Lactobacillales</taxon>
        <taxon>Lactobacillaceae</taxon>
        <taxon>Limosilactobacillus</taxon>
    </lineage>
</organism>
<dbReference type="Pfam" id="PF00753">
    <property type="entry name" value="Lactamase_B"/>
    <property type="match status" value="1"/>
</dbReference>
<dbReference type="Pfam" id="PF03772">
    <property type="entry name" value="Competence"/>
    <property type="match status" value="1"/>
</dbReference>
<feature type="transmembrane region" description="Helical" evidence="6">
    <location>
        <begin position="363"/>
        <end position="382"/>
    </location>
</feature>
<dbReference type="SMART" id="SM00849">
    <property type="entry name" value="Lactamase_B"/>
    <property type="match status" value="1"/>
</dbReference>
<dbReference type="SUPFAM" id="SSF56281">
    <property type="entry name" value="Metallo-hydrolase/oxidoreductase"/>
    <property type="match status" value="1"/>
</dbReference>
<keyword evidence="3 6" id="KW-0812">Transmembrane</keyword>